<dbReference type="Gene3D" id="1.10.287.470">
    <property type="entry name" value="Helix hairpin bin"/>
    <property type="match status" value="1"/>
</dbReference>
<dbReference type="AlphaFoldDB" id="B0RRU6"/>
<accession>B0RRU6</accession>
<dbReference type="GO" id="GO:0055085">
    <property type="term" value="P:transmembrane transport"/>
    <property type="evidence" value="ECO:0007669"/>
    <property type="project" value="InterPro"/>
</dbReference>
<gene>
    <name evidence="7" type="ORF">XCCB100_1830</name>
</gene>
<dbReference type="SUPFAM" id="SSF111369">
    <property type="entry name" value="HlyD-like secretion proteins"/>
    <property type="match status" value="2"/>
</dbReference>
<evidence type="ECO:0000256" key="1">
    <source>
        <dbReference type="ARBA" id="ARBA00009477"/>
    </source>
</evidence>
<dbReference type="PANTHER" id="PTHR30386:SF24">
    <property type="entry name" value="MULTIDRUG RESISTANCE EFFLUX PUMP"/>
    <property type="match status" value="1"/>
</dbReference>
<dbReference type="InterPro" id="IPR058625">
    <property type="entry name" value="MdtA-like_BSH"/>
</dbReference>
<name>B0RRU6_XANCB</name>
<keyword evidence="2" id="KW-0175">Coiled coil</keyword>
<dbReference type="PANTHER" id="PTHR30386">
    <property type="entry name" value="MEMBRANE FUSION SUBUNIT OF EMRAB-TOLC MULTIDRUG EFFLUX PUMP"/>
    <property type="match status" value="1"/>
</dbReference>
<dbReference type="KEGG" id="xca:xcc-b100_1830"/>
<dbReference type="InterPro" id="IPR050739">
    <property type="entry name" value="MFP"/>
</dbReference>
<dbReference type="EMBL" id="AM920689">
    <property type="protein sequence ID" value="CAP51181.1"/>
    <property type="molecule type" value="Genomic_DNA"/>
</dbReference>
<feature type="coiled-coil region" evidence="2">
    <location>
        <begin position="200"/>
        <end position="255"/>
    </location>
</feature>
<dbReference type="Proteomes" id="UP000001188">
    <property type="component" value="Chromosome"/>
</dbReference>
<dbReference type="HOGENOM" id="CLU_018816_15_1_6"/>
<evidence type="ECO:0000256" key="3">
    <source>
        <dbReference type="SAM" id="MobiDB-lite"/>
    </source>
</evidence>
<dbReference type="InterPro" id="IPR058792">
    <property type="entry name" value="Beta-barrel_RND_2"/>
</dbReference>
<proteinExistence type="inferred from homology"/>
<keyword evidence="4" id="KW-1133">Transmembrane helix</keyword>
<keyword evidence="4" id="KW-0472">Membrane</keyword>
<evidence type="ECO:0000313" key="7">
    <source>
        <dbReference type="EMBL" id="CAP51181.1"/>
    </source>
</evidence>
<evidence type="ECO:0000256" key="4">
    <source>
        <dbReference type="SAM" id="Phobius"/>
    </source>
</evidence>
<sequence>MPARAPSPRHRTPPLSNHDQQSTDGQSTAADGQGNASRDDDAKKPSPLKNPKVKWTLIIVGVLVVVLLVIWLAYYLIKGRYMQDTNNAYLQADSVAVAPRVSGYVTQVMVGDNQIVDAGQPLLQIDDRTYQATLQQAEAAIAAREADIAAATANVAAQESSLVQARTQVASAAASLRFAQAEVKRFAPLAASGADTHEHQESLQHDLERARAQYEAAQAQAKGAQSQIQASSAQLEQAKAGVKQATADADQARVAVEDTRLTSRIHGRVGDKTVQVGQFLAAGTRTMTIVPQQSLYLVANFKETQVGLMRPGQPAEIEVDALSGVKLHGKVESLSPGTGSQFALLPPENATGNFTKVVQRVPVRIRVLAGEEARKVLVPGMSVEVTVDTRSAKDAKQRAEEESDRVQAQERAR</sequence>
<evidence type="ECO:0000313" key="8">
    <source>
        <dbReference type="Proteomes" id="UP000001188"/>
    </source>
</evidence>
<dbReference type="Gene3D" id="2.40.30.170">
    <property type="match status" value="1"/>
</dbReference>
<feature type="compositionally biased region" description="Basic and acidic residues" evidence="3">
    <location>
        <begin position="390"/>
        <end position="413"/>
    </location>
</feature>
<evidence type="ECO:0000256" key="2">
    <source>
        <dbReference type="SAM" id="Coils"/>
    </source>
</evidence>
<dbReference type="Gene3D" id="2.40.50.100">
    <property type="match status" value="1"/>
</dbReference>
<evidence type="ECO:0000259" key="6">
    <source>
        <dbReference type="Pfam" id="PF25954"/>
    </source>
</evidence>
<dbReference type="Pfam" id="PF25917">
    <property type="entry name" value="BSH_RND"/>
    <property type="match status" value="1"/>
</dbReference>
<reference evidence="7 8" key="1">
    <citation type="journal article" date="2008" name="J. Biotechnol.">
        <title>The genome of Xanthomonas campestris pv. campestris B100 and its use for the reconstruction of metabolic pathways involved in xanthan biosynthesis.</title>
        <authorList>
            <person name="Vorholter F.J."/>
            <person name="Schneiker S."/>
            <person name="Goesmann A."/>
            <person name="Krause L."/>
            <person name="Bekel T."/>
            <person name="Kaiser O."/>
            <person name="Linke B."/>
            <person name="Patschkowski T."/>
            <person name="Ruckert C."/>
            <person name="Schmid J."/>
            <person name="Sidhu V.K."/>
            <person name="Sieber V."/>
            <person name="Tauch A."/>
            <person name="Watt S.A."/>
            <person name="Weisshaar B."/>
            <person name="Becker A."/>
            <person name="Niehaus K."/>
            <person name="Puhler A."/>
        </authorList>
    </citation>
    <scope>NUCLEOTIDE SEQUENCE [LARGE SCALE GENOMIC DNA]</scope>
    <source>
        <strain evidence="7 8">B100</strain>
    </source>
</reference>
<feature type="region of interest" description="Disordered" evidence="3">
    <location>
        <begin position="387"/>
        <end position="413"/>
    </location>
</feature>
<evidence type="ECO:0000259" key="5">
    <source>
        <dbReference type="Pfam" id="PF25917"/>
    </source>
</evidence>
<organism evidence="7 8">
    <name type="scientific">Xanthomonas campestris pv. campestris (strain B100)</name>
    <dbReference type="NCBI Taxonomy" id="509169"/>
    <lineage>
        <taxon>Bacteria</taxon>
        <taxon>Pseudomonadati</taxon>
        <taxon>Pseudomonadota</taxon>
        <taxon>Gammaproteobacteria</taxon>
        <taxon>Lysobacterales</taxon>
        <taxon>Lysobacteraceae</taxon>
        <taxon>Xanthomonas</taxon>
    </lineage>
</organism>
<feature type="transmembrane region" description="Helical" evidence="4">
    <location>
        <begin position="55"/>
        <end position="77"/>
    </location>
</feature>
<protein>
    <submittedName>
        <fullName evidence="7">Membrane fusion protein</fullName>
    </submittedName>
</protein>
<dbReference type="Pfam" id="PF25954">
    <property type="entry name" value="Beta-barrel_RND_2"/>
    <property type="match status" value="1"/>
</dbReference>
<feature type="compositionally biased region" description="Polar residues" evidence="3">
    <location>
        <begin position="14"/>
        <end position="36"/>
    </location>
</feature>
<feature type="region of interest" description="Disordered" evidence="3">
    <location>
        <begin position="1"/>
        <end position="47"/>
    </location>
</feature>
<comment type="similarity">
    <text evidence="1">Belongs to the membrane fusion protein (MFP) (TC 8.A.1) family.</text>
</comment>
<feature type="domain" description="CusB-like beta-barrel" evidence="6">
    <location>
        <begin position="296"/>
        <end position="338"/>
    </location>
</feature>
<dbReference type="PRINTS" id="PR01490">
    <property type="entry name" value="RTXTOXIND"/>
</dbReference>
<keyword evidence="4" id="KW-0812">Transmembrane</keyword>
<feature type="domain" description="Multidrug resistance protein MdtA-like barrel-sandwich hybrid" evidence="5">
    <location>
        <begin position="94"/>
        <end position="290"/>
    </location>
</feature>